<dbReference type="Proteomes" id="UP001202674">
    <property type="component" value="Unassembled WGS sequence"/>
</dbReference>
<accession>A0AAE3K452</accession>
<reference evidence="2 3" key="1">
    <citation type="journal article" date="2022" name="Syst. Appl. Microbiol.">
        <title>Natronocalculus amylovorans gen. nov., sp. nov., and Natranaeroarchaeum aerophilus sp. nov., dominant culturable amylolytic natronoarchaea from hypersaline soda lakes in southwestern Siberia.</title>
        <authorList>
            <person name="Sorokin D.Y."/>
            <person name="Elcheninov A.G."/>
            <person name="Khizhniak T.V."/>
            <person name="Koenen M."/>
            <person name="Bale N.J."/>
            <person name="Damste J.S.S."/>
            <person name="Kublanov I.V."/>
        </authorList>
    </citation>
    <scope>NUCLEOTIDE SEQUENCE [LARGE SCALE GENOMIC DNA]</scope>
    <source>
        <strain evidence="2 3">AArc-St1-1</strain>
    </source>
</reference>
<dbReference type="EMBL" id="JAKRVY010000001">
    <property type="protein sequence ID" value="MCL9812861.1"/>
    <property type="molecule type" value="Genomic_DNA"/>
</dbReference>
<organism evidence="2 3">
    <name type="scientific">Natranaeroarchaeum aerophilus</name>
    <dbReference type="NCBI Taxonomy" id="2917711"/>
    <lineage>
        <taxon>Archaea</taxon>
        <taxon>Methanobacteriati</taxon>
        <taxon>Methanobacteriota</taxon>
        <taxon>Stenosarchaea group</taxon>
        <taxon>Halobacteria</taxon>
        <taxon>Halobacteriales</taxon>
        <taxon>Natronoarchaeaceae</taxon>
        <taxon>Natranaeroarchaeum</taxon>
    </lineage>
</organism>
<sequence length="181" mass="19743">MTLPSRRQVLAASTTALLAGCLDPPAGDSASENGEEPEDEYREPDDCEIEYGEWTGQAEPIETTVVVEESEDPEQDCAGAAASAAFDALNDKTELELDDASWAGFESSLSADGYRAGIVISKRVDTLRDRLLSCPDPEFDEVDARYEVPSEVSVTLEYGPDAETVTCLHEIEYIVRRMALE</sequence>
<protein>
    <submittedName>
        <fullName evidence="2">Uncharacterized protein</fullName>
    </submittedName>
</protein>
<evidence type="ECO:0000313" key="2">
    <source>
        <dbReference type="EMBL" id="MCL9812861.1"/>
    </source>
</evidence>
<gene>
    <name evidence="2" type="ORF">AArcSt11_04245</name>
</gene>
<dbReference type="PROSITE" id="PS51257">
    <property type="entry name" value="PROKAR_LIPOPROTEIN"/>
    <property type="match status" value="1"/>
</dbReference>
<keyword evidence="3" id="KW-1185">Reference proteome</keyword>
<comment type="caution">
    <text evidence="2">The sequence shown here is derived from an EMBL/GenBank/DDBJ whole genome shotgun (WGS) entry which is preliminary data.</text>
</comment>
<feature type="region of interest" description="Disordered" evidence="1">
    <location>
        <begin position="20"/>
        <end position="45"/>
    </location>
</feature>
<dbReference type="RefSeq" id="WP_250594908.1">
    <property type="nucleotide sequence ID" value="NZ_JAKRVY010000001.1"/>
</dbReference>
<proteinExistence type="predicted"/>
<evidence type="ECO:0000256" key="1">
    <source>
        <dbReference type="SAM" id="MobiDB-lite"/>
    </source>
</evidence>
<dbReference type="AlphaFoldDB" id="A0AAE3K452"/>
<name>A0AAE3K452_9EURY</name>
<feature type="compositionally biased region" description="Acidic residues" evidence="1">
    <location>
        <begin position="33"/>
        <end position="45"/>
    </location>
</feature>
<evidence type="ECO:0000313" key="3">
    <source>
        <dbReference type="Proteomes" id="UP001202674"/>
    </source>
</evidence>